<feature type="region of interest" description="Disordered" evidence="13">
    <location>
        <begin position="260"/>
        <end position="301"/>
    </location>
</feature>
<gene>
    <name evidence="15" type="ORF">GDO81_019778</name>
</gene>
<feature type="binding site" evidence="12">
    <location>
        <position position="699"/>
    </location>
    <ligand>
        <name>ATP</name>
        <dbReference type="ChEBI" id="CHEBI:30616"/>
    </ligand>
</feature>
<feature type="domain" description="Protein kinase" evidence="14">
    <location>
        <begin position="671"/>
        <end position="934"/>
    </location>
</feature>
<evidence type="ECO:0000256" key="3">
    <source>
        <dbReference type="ARBA" id="ARBA00022527"/>
    </source>
</evidence>
<dbReference type="InterPro" id="IPR011009">
    <property type="entry name" value="Kinase-like_dom_sf"/>
</dbReference>
<comment type="catalytic activity">
    <reaction evidence="8">
        <text>L-threonyl-[protein] + ATP = O-phospho-L-threonyl-[protein] + ADP + H(+)</text>
        <dbReference type="Rhea" id="RHEA:46608"/>
        <dbReference type="Rhea" id="RHEA-COMP:11060"/>
        <dbReference type="Rhea" id="RHEA-COMP:11605"/>
        <dbReference type="ChEBI" id="CHEBI:15378"/>
        <dbReference type="ChEBI" id="CHEBI:30013"/>
        <dbReference type="ChEBI" id="CHEBI:30616"/>
        <dbReference type="ChEBI" id="CHEBI:61977"/>
        <dbReference type="ChEBI" id="CHEBI:456216"/>
        <dbReference type="EC" id="2.7.11.1"/>
    </reaction>
</comment>
<dbReference type="Proteomes" id="UP000824782">
    <property type="component" value="Unassembled WGS sequence"/>
</dbReference>
<evidence type="ECO:0000256" key="5">
    <source>
        <dbReference type="ARBA" id="ARBA00022741"/>
    </source>
</evidence>
<dbReference type="Pfam" id="PF00069">
    <property type="entry name" value="Pkinase"/>
    <property type="match status" value="1"/>
</dbReference>
<proteinExistence type="inferred from homology"/>
<comment type="similarity">
    <text evidence="1">Belongs to the protein kinase superfamily. STE Ser/Thr protein kinase family. STE20 subfamily.</text>
</comment>
<protein>
    <recommendedName>
        <fullName evidence="10">Mitogen-activated protein kinase kinase kinase 19</fullName>
        <ecNumber evidence="2">2.7.11.1</ecNumber>
    </recommendedName>
    <alternativeName>
        <fullName evidence="11">SPS1/STE20-related protein kinase YSK4</fullName>
    </alternativeName>
</protein>
<dbReference type="GO" id="GO:0005524">
    <property type="term" value="F:ATP binding"/>
    <property type="evidence" value="ECO:0007669"/>
    <property type="project" value="UniProtKB-UniRule"/>
</dbReference>
<comment type="caution">
    <text evidence="15">The sequence shown here is derived from an EMBL/GenBank/DDBJ whole genome shotgun (WGS) entry which is preliminary data.</text>
</comment>
<reference evidence="15" key="1">
    <citation type="thesis" date="2020" institute="ProQuest LLC" country="789 East Eisenhower Parkway, Ann Arbor, MI, USA">
        <title>Comparative Genomics and Chromosome Evolution.</title>
        <authorList>
            <person name="Mudd A.B."/>
        </authorList>
    </citation>
    <scope>NUCLEOTIDE SEQUENCE</scope>
    <source>
        <strain evidence="15">237g6f4</strain>
        <tissue evidence="15">Blood</tissue>
    </source>
</reference>
<dbReference type="AlphaFoldDB" id="A0AAV6ZA69"/>
<dbReference type="PANTHER" id="PTHR11584">
    <property type="entry name" value="SERINE/THREONINE PROTEIN KINASE"/>
    <property type="match status" value="1"/>
</dbReference>
<keyword evidence="3" id="KW-0723">Serine/threonine-protein kinase</keyword>
<dbReference type="EMBL" id="WNYA01001256">
    <property type="protein sequence ID" value="KAG8546097.1"/>
    <property type="molecule type" value="Genomic_DNA"/>
</dbReference>
<dbReference type="PROSITE" id="PS50011">
    <property type="entry name" value="PROTEIN_KINASE_DOM"/>
    <property type="match status" value="1"/>
</dbReference>
<evidence type="ECO:0000256" key="7">
    <source>
        <dbReference type="ARBA" id="ARBA00022840"/>
    </source>
</evidence>
<comment type="catalytic activity">
    <reaction evidence="9">
        <text>L-seryl-[protein] + ATP = O-phospho-L-seryl-[protein] + ADP + H(+)</text>
        <dbReference type="Rhea" id="RHEA:17989"/>
        <dbReference type="Rhea" id="RHEA-COMP:9863"/>
        <dbReference type="Rhea" id="RHEA-COMP:11604"/>
        <dbReference type="ChEBI" id="CHEBI:15378"/>
        <dbReference type="ChEBI" id="CHEBI:29999"/>
        <dbReference type="ChEBI" id="CHEBI:30616"/>
        <dbReference type="ChEBI" id="CHEBI:83421"/>
        <dbReference type="ChEBI" id="CHEBI:456216"/>
        <dbReference type="EC" id="2.7.11.1"/>
    </reaction>
</comment>
<keyword evidence="6" id="KW-0418">Kinase</keyword>
<feature type="region of interest" description="Disordered" evidence="13">
    <location>
        <begin position="461"/>
        <end position="491"/>
    </location>
</feature>
<feature type="compositionally biased region" description="Basic and acidic residues" evidence="13">
    <location>
        <begin position="466"/>
        <end position="488"/>
    </location>
</feature>
<feature type="compositionally biased region" description="Polar residues" evidence="13">
    <location>
        <begin position="220"/>
        <end position="234"/>
    </location>
</feature>
<feature type="region of interest" description="Disordered" evidence="13">
    <location>
        <begin position="508"/>
        <end position="574"/>
    </location>
</feature>
<evidence type="ECO:0000259" key="14">
    <source>
        <dbReference type="PROSITE" id="PS50011"/>
    </source>
</evidence>
<feature type="compositionally biased region" description="Basic residues" evidence="13">
    <location>
        <begin position="371"/>
        <end position="393"/>
    </location>
</feature>
<feature type="compositionally biased region" description="Polar residues" evidence="13">
    <location>
        <begin position="517"/>
        <end position="547"/>
    </location>
</feature>
<accession>A0AAV6ZA69</accession>
<sequence>MILSRDLVHISLDCCICSGNQKSHREDCAKTAEGRSRTESGRRETVAERETPRIHISCRDLKPLLHTNGEAQARNCREMAASSLHLELGHGESFKKNRTSDMEEENVPGLRDDKQLEIQRSEDKLETATSNNEESKKVELKIMDSSRSPRTGHVPFVHITFSEQEPEREANCSPCKPLFTKRKTKPGSLLLNGNHSFNVLAQKENEKTKKNRKGRIMSAPDTTKQQRPLSNSNRGHGKNVPLPTLVYSSVPSPTKVAKKVAYPAKGSTDRSIQRSQTQLTLYAPKRINSPSNTPMIPRSKSSHDFQDIQYSDMFVEITSQQGSGPAMYQMFPPTVYVNAFNPCRETNSASSSRTRSSKGSRANSSRDSSARSKRTKPKSKKTSSASSHRRRNSSSKLEVIEKAQNKTENTVIISGVDWEIKAEKQNGGNIKFPLDGMMDIKNQNFELTTINEATIENSITSQTVKETLKTSREPERRSNKMESDDPKSGDVGLLQEMEGLQQDLGVLNSNCHRDSSHNVQAPRSGRTTPPNCDLNPTQANPQPQQDQGLGDLVNDDKTRVSENNTEDEECTSQNIQGAQCLTGSEQLTDDLICCLKKLIIDKEAIGSLPDESEGEESGHFREWQDVDDENEPRDVEPVSTNQSLTDHKSGTNFTPTANSSGPQPHEKSMHWIKGEVLGRGAYGTVYRGLTSQGELIAAKQVILHGSDPAVAEKEYRKLQEEVDLLKTLKHVNIVGYLGTSFEDRIVTIFMEYVPGGSISNILRHFGPLQEVVTSRYTHHILRGISYLHRNRVVHRDIKGNNVVLMPNGVIKLIDFGCAKRLNGLSVNGTHGEMLQSMHGTPYWMAPEVISESGHGEKSDIWSIGCTVFEMATGKPPLAHMERMAAMFYIGVEKGLMPTLPDHFSRKAREFVNLCLTRDQEKRPSAEQLLQHPFVRWTS</sequence>
<evidence type="ECO:0000256" key="2">
    <source>
        <dbReference type="ARBA" id="ARBA00012513"/>
    </source>
</evidence>
<evidence type="ECO:0000313" key="16">
    <source>
        <dbReference type="Proteomes" id="UP000824782"/>
    </source>
</evidence>
<dbReference type="Gene3D" id="1.10.510.10">
    <property type="entry name" value="Transferase(Phosphotransferase) domain 1"/>
    <property type="match status" value="1"/>
</dbReference>
<keyword evidence="16" id="KW-1185">Reference proteome</keyword>
<dbReference type="EC" id="2.7.11.1" evidence="2"/>
<evidence type="ECO:0000256" key="1">
    <source>
        <dbReference type="ARBA" id="ARBA00008874"/>
    </source>
</evidence>
<evidence type="ECO:0000256" key="6">
    <source>
        <dbReference type="ARBA" id="ARBA00022777"/>
    </source>
</evidence>
<dbReference type="GO" id="GO:0035556">
    <property type="term" value="P:intracellular signal transduction"/>
    <property type="evidence" value="ECO:0007669"/>
    <property type="project" value="UniProtKB-ARBA"/>
</dbReference>
<evidence type="ECO:0000256" key="9">
    <source>
        <dbReference type="ARBA" id="ARBA00048679"/>
    </source>
</evidence>
<evidence type="ECO:0000256" key="13">
    <source>
        <dbReference type="SAM" id="MobiDB-lite"/>
    </source>
</evidence>
<dbReference type="PROSITE" id="PS00108">
    <property type="entry name" value="PROTEIN_KINASE_ST"/>
    <property type="match status" value="1"/>
</dbReference>
<feature type="region of interest" description="Disordered" evidence="13">
    <location>
        <begin position="345"/>
        <end position="402"/>
    </location>
</feature>
<evidence type="ECO:0000256" key="4">
    <source>
        <dbReference type="ARBA" id="ARBA00022679"/>
    </source>
</evidence>
<feature type="region of interest" description="Disordered" evidence="13">
    <location>
        <begin position="87"/>
        <end position="137"/>
    </location>
</feature>
<dbReference type="InterPro" id="IPR000719">
    <property type="entry name" value="Prot_kinase_dom"/>
</dbReference>
<dbReference type="FunFam" id="1.10.510.10:FF:000331">
    <property type="entry name" value="Mitogen-activated protein kinase kinase kinase 19"/>
    <property type="match status" value="1"/>
</dbReference>
<feature type="region of interest" description="Disordered" evidence="13">
    <location>
        <begin position="206"/>
        <end position="241"/>
    </location>
</feature>
<dbReference type="InterPro" id="IPR017441">
    <property type="entry name" value="Protein_kinase_ATP_BS"/>
</dbReference>
<feature type="compositionally biased region" description="Basic and acidic residues" evidence="13">
    <location>
        <begin position="110"/>
        <end position="126"/>
    </location>
</feature>
<feature type="region of interest" description="Disordered" evidence="13">
    <location>
        <begin position="26"/>
        <end position="51"/>
    </location>
</feature>
<name>A0AAV6ZA69_ENGPU</name>
<organism evidence="15 16">
    <name type="scientific">Engystomops pustulosus</name>
    <name type="common">Tungara frog</name>
    <name type="synonym">Physalaemus pustulosus</name>
    <dbReference type="NCBI Taxonomy" id="76066"/>
    <lineage>
        <taxon>Eukaryota</taxon>
        <taxon>Metazoa</taxon>
        <taxon>Chordata</taxon>
        <taxon>Craniata</taxon>
        <taxon>Vertebrata</taxon>
        <taxon>Euteleostomi</taxon>
        <taxon>Amphibia</taxon>
        <taxon>Batrachia</taxon>
        <taxon>Anura</taxon>
        <taxon>Neobatrachia</taxon>
        <taxon>Hyloidea</taxon>
        <taxon>Leptodactylidae</taxon>
        <taxon>Leiuperinae</taxon>
        <taxon>Engystomops</taxon>
    </lineage>
</organism>
<dbReference type="InterPro" id="IPR008271">
    <property type="entry name" value="Ser/Thr_kinase_AS"/>
</dbReference>
<dbReference type="SMART" id="SM00220">
    <property type="entry name" value="S_TKc"/>
    <property type="match status" value="1"/>
</dbReference>
<feature type="region of interest" description="Disordered" evidence="13">
    <location>
        <begin position="607"/>
        <end position="667"/>
    </location>
</feature>
<keyword evidence="5 12" id="KW-0547">Nucleotide-binding</keyword>
<dbReference type="PROSITE" id="PS00107">
    <property type="entry name" value="PROTEIN_KINASE_ATP"/>
    <property type="match status" value="1"/>
</dbReference>
<evidence type="ECO:0000256" key="8">
    <source>
        <dbReference type="ARBA" id="ARBA00047899"/>
    </source>
</evidence>
<keyword evidence="7 12" id="KW-0067">ATP-binding</keyword>
<feature type="compositionally biased region" description="Basic and acidic residues" evidence="13">
    <location>
        <begin position="87"/>
        <end position="101"/>
    </location>
</feature>
<dbReference type="SUPFAM" id="SSF56112">
    <property type="entry name" value="Protein kinase-like (PK-like)"/>
    <property type="match status" value="1"/>
</dbReference>
<dbReference type="PANTHER" id="PTHR11584:SF369">
    <property type="entry name" value="MITOGEN-ACTIVATED PROTEIN KINASE KINASE KINASE 19-RELATED"/>
    <property type="match status" value="1"/>
</dbReference>
<feature type="compositionally biased region" description="Low complexity" evidence="13">
    <location>
        <begin position="348"/>
        <end position="367"/>
    </location>
</feature>
<evidence type="ECO:0000256" key="12">
    <source>
        <dbReference type="PROSITE-ProRule" id="PRU10141"/>
    </source>
</evidence>
<dbReference type="GO" id="GO:0004674">
    <property type="term" value="F:protein serine/threonine kinase activity"/>
    <property type="evidence" value="ECO:0007669"/>
    <property type="project" value="UniProtKB-KW"/>
</dbReference>
<evidence type="ECO:0000313" key="15">
    <source>
        <dbReference type="EMBL" id="KAG8546097.1"/>
    </source>
</evidence>
<evidence type="ECO:0000256" key="10">
    <source>
        <dbReference type="ARBA" id="ARBA00069016"/>
    </source>
</evidence>
<keyword evidence="4" id="KW-0808">Transferase</keyword>
<feature type="compositionally biased region" description="Polar residues" evidence="13">
    <location>
        <begin position="638"/>
        <end position="662"/>
    </location>
</feature>
<evidence type="ECO:0000256" key="11">
    <source>
        <dbReference type="ARBA" id="ARBA00080573"/>
    </source>
</evidence>